<keyword evidence="2" id="KW-1185">Reference proteome</keyword>
<accession>A0AAV7SB96</accession>
<dbReference type="Proteomes" id="UP001066276">
    <property type="component" value="Chromosome 4_2"/>
</dbReference>
<gene>
    <name evidence="1" type="ORF">NDU88_001946</name>
</gene>
<organism evidence="1 2">
    <name type="scientific">Pleurodeles waltl</name>
    <name type="common">Iberian ribbed newt</name>
    <dbReference type="NCBI Taxonomy" id="8319"/>
    <lineage>
        <taxon>Eukaryota</taxon>
        <taxon>Metazoa</taxon>
        <taxon>Chordata</taxon>
        <taxon>Craniata</taxon>
        <taxon>Vertebrata</taxon>
        <taxon>Euteleostomi</taxon>
        <taxon>Amphibia</taxon>
        <taxon>Batrachia</taxon>
        <taxon>Caudata</taxon>
        <taxon>Salamandroidea</taxon>
        <taxon>Salamandridae</taxon>
        <taxon>Pleurodelinae</taxon>
        <taxon>Pleurodeles</taxon>
    </lineage>
</organism>
<reference evidence="1" key="1">
    <citation type="journal article" date="2022" name="bioRxiv">
        <title>Sequencing and chromosome-scale assembly of the giantPleurodeles waltlgenome.</title>
        <authorList>
            <person name="Brown T."/>
            <person name="Elewa A."/>
            <person name="Iarovenko S."/>
            <person name="Subramanian E."/>
            <person name="Araus A.J."/>
            <person name="Petzold A."/>
            <person name="Susuki M."/>
            <person name="Suzuki K.-i.T."/>
            <person name="Hayashi T."/>
            <person name="Toyoda A."/>
            <person name="Oliveira C."/>
            <person name="Osipova E."/>
            <person name="Leigh N.D."/>
            <person name="Simon A."/>
            <person name="Yun M.H."/>
        </authorList>
    </citation>
    <scope>NUCLEOTIDE SEQUENCE</scope>
    <source>
        <strain evidence="1">20211129_DDA</strain>
        <tissue evidence="1">Liver</tissue>
    </source>
</reference>
<dbReference type="EMBL" id="JANPWB010000008">
    <property type="protein sequence ID" value="KAJ1161460.1"/>
    <property type="molecule type" value="Genomic_DNA"/>
</dbReference>
<comment type="caution">
    <text evidence="1">The sequence shown here is derived from an EMBL/GenBank/DDBJ whole genome shotgun (WGS) entry which is preliminary data.</text>
</comment>
<proteinExistence type="predicted"/>
<dbReference type="AlphaFoldDB" id="A0AAV7SB96"/>
<evidence type="ECO:0000313" key="2">
    <source>
        <dbReference type="Proteomes" id="UP001066276"/>
    </source>
</evidence>
<sequence length="71" mass="8487">MNENGTSSNKCLEHWEWLDASERKHFHWSRRVLSWKMGGLFKVSDKTCAWSISRTLLAERLTLFWEFKIAV</sequence>
<protein>
    <submittedName>
        <fullName evidence="1">Uncharacterized protein</fullName>
    </submittedName>
</protein>
<name>A0AAV7SB96_PLEWA</name>
<evidence type="ECO:0000313" key="1">
    <source>
        <dbReference type="EMBL" id="KAJ1161460.1"/>
    </source>
</evidence>